<dbReference type="AlphaFoldDB" id="Q119W0"/>
<dbReference type="HOGENOM" id="CLU_100571_0_0_3"/>
<feature type="domain" description="Winged helix-turn helix" evidence="1">
    <location>
        <begin position="121"/>
        <end position="158"/>
    </location>
</feature>
<reference evidence="2" key="1">
    <citation type="submission" date="2006-06" db="EMBL/GenBank/DDBJ databases">
        <title>Complete sequence of Trichodesmium erythraeum IMS101.</title>
        <authorList>
            <consortium name="US DOE Joint Genome Institute"/>
            <person name="Copeland A."/>
            <person name="Lucas S."/>
            <person name="Lapidus A."/>
            <person name="Barry K."/>
            <person name="Detter J.C."/>
            <person name="Glavina del Rio T."/>
            <person name="Hammon N."/>
            <person name="Israni S."/>
            <person name="Dalin E."/>
            <person name="Tice H."/>
            <person name="Pitluck S."/>
            <person name="Kiss H."/>
            <person name="Munk A.C."/>
            <person name="Brettin T."/>
            <person name="Bruce D."/>
            <person name="Han C."/>
            <person name="Tapia R."/>
            <person name="Gilna P."/>
            <person name="Schmutz J."/>
            <person name="Larimer F."/>
            <person name="Land M."/>
            <person name="Hauser L."/>
            <person name="Kyrpides N."/>
            <person name="Kim E."/>
            <person name="Richardson P."/>
        </authorList>
    </citation>
    <scope>NUCLEOTIDE SEQUENCE [LARGE SCALE GENOMIC DNA]</scope>
    <source>
        <strain evidence="2">IMS101</strain>
    </source>
</reference>
<dbReference type="KEGG" id="ter:Tery_0226"/>
<evidence type="ECO:0000313" key="2">
    <source>
        <dbReference type="EMBL" id="ABG49714.1"/>
    </source>
</evidence>
<organism evidence="2">
    <name type="scientific">Trichodesmium erythraeum (strain IMS101)</name>
    <dbReference type="NCBI Taxonomy" id="203124"/>
    <lineage>
        <taxon>Bacteria</taxon>
        <taxon>Bacillati</taxon>
        <taxon>Cyanobacteriota</taxon>
        <taxon>Cyanophyceae</taxon>
        <taxon>Oscillatoriophycideae</taxon>
        <taxon>Oscillatoriales</taxon>
        <taxon>Microcoleaceae</taxon>
        <taxon>Trichodesmium</taxon>
    </lineage>
</organism>
<sequence length="202" mass="23279">MLYNHSKSKITMNESSLHGSCLTSFQRKLLEKSLDKKLTRQYRQRIEIMLLADEGKTQTQIREAIGCSLATARYWIFIAQSGQAQQWKNHPIGRPQEVNEQYLERLKELLTNSPKKCGYAFERWTANCLGKHLAKEFGVEFSDRHINRLIKKMGLSTKTLSAQTDETISQNAKRKNIAIRDLTSEQNVNSDLETLTFNTLVI</sequence>
<dbReference type="EMBL" id="CP000393">
    <property type="protein sequence ID" value="ABG49714.1"/>
    <property type="molecule type" value="Genomic_DNA"/>
</dbReference>
<dbReference type="InterPro" id="IPR009057">
    <property type="entry name" value="Homeodomain-like_sf"/>
</dbReference>
<dbReference type="STRING" id="203124.Tery_0226"/>
<dbReference type="SUPFAM" id="SSF46689">
    <property type="entry name" value="Homeodomain-like"/>
    <property type="match status" value="1"/>
</dbReference>
<dbReference type="Pfam" id="PF13592">
    <property type="entry name" value="HTH_33"/>
    <property type="match status" value="1"/>
</dbReference>
<proteinExistence type="predicted"/>
<gene>
    <name evidence="2" type="ordered locus">Tery_0226</name>
</gene>
<dbReference type="eggNOG" id="COG3415">
    <property type="taxonomic scope" value="Bacteria"/>
</dbReference>
<dbReference type="InterPro" id="IPR025959">
    <property type="entry name" value="Winged_HTH_dom"/>
</dbReference>
<protein>
    <recommendedName>
        <fullName evidence="1">Winged helix-turn helix domain-containing protein</fullName>
    </recommendedName>
</protein>
<name>Q119W0_TRIEI</name>
<evidence type="ECO:0000259" key="1">
    <source>
        <dbReference type="Pfam" id="PF13592"/>
    </source>
</evidence>
<accession>Q119W0</accession>